<keyword evidence="5" id="KW-1185">Reference proteome</keyword>
<dbReference type="PANTHER" id="PTHR12598">
    <property type="entry name" value="COPPER HOMEOSTASIS PROTEIN CUTC"/>
    <property type="match status" value="1"/>
</dbReference>
<name>A0A4Q8AJH1_9MICO</name>
<dbReference type="Proteomes" id="UP000291483">
    <property type="component" value="Unassembled WGS sequence"/>
</dbReference>
<keyword evidence="2" id="KW-0963">Cytoplasm</keyword>
<dbReference type="GO" id="GO:0005507">
    <property type="term" value="F:copper ion binding"/>
    <property type="evidence" value="ECO:0007669"/>
    <property type="project" value="TreeGrafter"/>
</dbReference>
<sequence>MAMTSRARSLEIAVQDLEGVRTALAVGANRIELCGALGVGGLTPSIGVIEQAVAAALDAAAPSFVHVLVRPRPGGFVYSTDEVATTVRDIRAVRAAGGAGVVIGALTASGDVDRAVTAELVAAADGMQVTFHRAIDAVDSPLETADALIELGLTRVLTSGGAARSIDGVDTLRALKAHVGDRLQIMAGGGVRVGDIGALFAAGIDAVHLSAKVTVDDPSPSGPGGGAQSYDRTDAGVAAEAAAAVLAATLEA</sequence>
<dbReference type="SUPFAM" id="SSF110395">
    <property type="entry name" value="CutC-like"/>
    <property type="match status" value="1"/>
</dbReference>
<feature type="region of interest" description="Disordered" evidence="3">
    <location>
        <begin position="213"/>
        <end position="232"/>
    </location>
</feature>
<protein>
    <recommendedName>
        <fullName evidence="2">PF03932 family protein CutC</fullName>
    </recommendedName>
</protein>
<evidence type="ECO:0000313" key="5">
    <source>
        <dbReference type="Proteomes" id="UP000291483"/>
    </source>
</evidence>
<evidence type="ECO:0000256" key="3">
    <source>
        <dbReference type="SAM" id="MobiDB-lite"/>
    </source>
</evidence>
<comment type="caution">
    <text evidence="4">The sequence shown here is derived from an EMBL/GenBank/DDBJ whole genome shotgun (WGS) entry which is preliminary data.</text>
</comment>
<dbReference type="AlphaFoldDB" id="A0A4Q8AJH1"/>
<accession>A0A4Q8AJH1</accession>
<comment type="caution">
    <text evidence="2">Once thought to be involved in copper homeostasis, experiments in E.coli have shown this is not the case.</text>
</comment>
<comment type="subcellular location">
    <subcellularLocation>
        <location evidence="2">Cytoplasm</location>
    </subcellularLocation>
</comment>
<dbReference type="Gene3D" id="3.20.20.380">
    <property type="entry name" value="Copper homeostasis (CutC) domain"/>
    <property type="match status" value="1"/>
</dbReference>
<comment type="similarity">
    <text evidence="1 2">Belongs to the CutC family.</text>
</comment>
<dbReference type="InterPro" id="IPR005627">
    <property type="entry name" value="CutC-like"/>
</dbReference>
<dbReference type="EMBL" id="SHLC01000001">
    <property type="protein sequence ID" value="RZU64642.1"/>
    <property type="molecule type" value="Genomic_DNA"/>
</dbReference>
<dbReference type="Pfam" id="PF03932">
    <property type="entry name" value="CutC"/>
    <property type="match status" value="1"/>
</dbReference>
<evidence type="ECO:0000256" key="2">
    <source>
        <dbReference type="HAMAP-Rule" id="MF_00795"/>
    </source>
</evidence>
<evidence type="ECO:0000313" key="4">
    <source>
        <dbReference type="EMBL" id="RZU64642.1"/>
    </source>
</evidence>
<dbReference type="GO" id="GO:0005737">
    <property type="term" value="C:cytoplasm"/>
    <property type="evidence" value="ECO:0007669"/>
    <property type="project" value="UniProtKB-SubCell"/>
</dbReference>
<dbReference type="PANTHER" id="PTHR12598:SF0">
    <property type="entry name" value="COPPER HOMEOSTASIS PROTEIN CUTC HOMOLOG"/>
    <property type="match status" value="1"/>
</dbReference>
<gene>
    <name evidence="2" type="primary">cutC</name>
    <name evidence="4" type="ORF">EV379_0945</name>
</gene>
<evidence type="ECO:0000256" key="1">
    <source>
        <dbReference type="ARBA" id="ARBA00007768"/>
    </source>
</evidence>
<proteinExistence type="inferred from homology"/>
<organism evidence="4 5">
    <name type="scientific">Microterricola gilva</name>
    <dbReference type="NCBI Taxonomy" id="393267"/>
    <lineage>
        <taxon>Bacteria</taxon>
        <taxon>Bacillati</taxon>
        <taxon>Actinomycetota</taxon>
        <taxon>Actinomycetes</taxon>
        <taxon>Micrococcales</taxon>
        <taxon>Microbacteriaceae</taxon>
        <taxon>Microterricola</taxon>
    </lineage>
</organism>
<reference evidence="4 5" key="1">
    <citation type="submission" date="2019-02" db="EMBL/GenBank/DDBJ databases">
        <title>Sequencing the genomes of 1000 actinobacteria strains.</title>
        <authorList>
            <person name="Klenk H.-P."/>
        </authorList>
    </citation>
    <scope>NUCLEOTIDE SEQUENCE [LARGE SCALE GENOMIC DNA]</scope>
    <source>
        <strain evidence="4 5">DSM 18319</strain>
    </source>
</reference>
<dbReference type="HAMAP" id="MF_00795">
    <property type="entry name" value="CutC"/>
    <property type="match status" value="1"/>
</dbReference>
<dbReference type="InterPro" id="IPR036822">
    <property type="entry name" value="CutC-like_dom_sf"/>
</dbReference>